<organism evidence="1 2">
    <name type="scientific">Succinatimonas hippei (strain DSM 22608 / JCM 16073 / KCTC 15190 / YIT 12066)</name>
    <dbReference type="NCBI Taxonomy" id="762983"/>
    <lineage>
        <taxon>Bacteria</taxon>
        <taxon>Pseudomonadati</taxon>
        <taxon>Pseudomonadota</taxon>
        <taxon>Gammaproteobacteria</taxon>
        <taxon>Aeromonadales</taxon>
        <taxon>Succinivibrionaceae</taxon>
        <taxon>Succinatimonas</taxon>
    </lineage>
</organism>
<dbReference type="GO" id="GO:0015031">
    <property type="term" value="P:protein transport"/>
    <property type="evidence" value="ECO:0007669"/>
    <property type="project" value="InterPro"/>
</dbReference>
<keyword evidence="2" id="KW-1185">Reference proteome</keyword>
<evidence type="ECO:0000313" key="1">
    <source>
        <dbReference type="EMBL" id="EFY07564.1"/>
    </source>
</evidence>
<sequence length="82" mass="9047">MEISGSSFADMIKTGMDNMSEKAEQMKEKMANISSLDSTEDQQAALLEMQFEMGQYNAVMELTANLVKSLSESIKSISQKVS</sequence>
<dbReference type="Gene3D" id="1.20.58.90">
    <property type="match status" value="1"/>
</dbReference>
<dbReference type="Proteomes" id="UP000018458">
    <property type="component" value="Unassembled WGS sequence"/>
</dbReference>
<gene>
    <name evidence="1" type="ORF">HMPREF9444_00611</name>
</gene>
<dbReference type="HOGENOM" id="CLU_2537155_0_0_6"/>
<dbReference type="Pfam" id="PF09392">
    <property type="entry name" value="T3SS_needle_F"/>
    <property type="match status" value="1"/>
</dbReference>
<dbReference type="RefSeq" id="WP_009142828.1">
    <property type="nucleotide sequence ID" value="NZ_GL830966.1"/>
</dbReference>
<evidence type="ECO:0000313" key="2">
    <source>
        <dbReference type="Proteomes" id="UP000018458"/>
    </source>
</evidence>
<dbReference type="AlphaFoldDB" id="E8LIU0"/>
<dbReference type="InterPro" id="IPR037203">
    <property type="entry name" value="T3SS_needle-like_sf"/>
</dbReference>
<accession>E8LIU0</accession>
<dbReference type="STRING" id="762983.HMPREF9444_00611"/>
<comment type="caution">
    <text evidence="1">The sequence shown here is derived from an EMBL/GenBank/DDBJ whole genome shotgun (WGS) entry which is preliminary data.</text>
</comment>
<proteinExistence type="predicted"/>
<dbReference type="EMBL" id="AEVO01000028">
    <property type="protein sequence ID" value="EFY07564.1"/>
    <property type="molecule type" value="Genomic_DNA"/>
</dbReference>
<name>E8LIU0_SUCHY</name>
<dbReference type="SUPFAM" id="SSF140129">
    <property type="entry name" value="MxiH-like"/>
    <property type="match status" value="1"/>
</dbReference>
<reference evidence="1 2" key="1">
    <citation type="submission" date="2011-01" db="EMBL/GenBank/DDBJ databases">
        <authorList>
            <person name="Weinstock G."/>
            <person name="Sodergren E."/>
            <person name="Clifton S."/>
            <person name="Fulton L."/>
            <person name="Fulton B."/>
            <person name="Courtney L."/>
            <person name="Fronick C."/>
            <person name="Harrison M."/>
            <person name="Strong C."/>
            <person name="Farmer C."/>
            <person name="Delahaunty K."/>
            <person name="Markovic C."/>
            <person name="Hall O."/>
            <person name="Minx P."/>
            <person name="Tomlinson C."/>
            <person name="Mitreva M."/>
            <person name="Hou S."/>
            <person name="Chen J."/>
            <person name="Wollam A."/>
            <person name="Pepin K.H."/>
            <person name="Johnson M."/>
            <person name="Bhonagiri V."/>
            <person name="Zhang X."/>
            <person name="Suruliraj S."/>
            <person name="Warren W."/>
            <person name="Chinwalla A."/>
            <person name="Mardis E.R."/>
            <person name="Wilson R.K."/>
        </authorList>
    </citation>
    <scope>NUCLEOTIDE SEQUENCE [LARGE SCALE GENOMIC DNA]</scope>
    <source>
        <strain evidence="2">DSM 22608 / JCM 16073 / KCTC 15190 / YIT 12066</strain>
    </source>
</reference>
<dbReference type="InterPro" id="IPR021123">
    <property type="entry name" value="T3SS_needle-like"/>
</dbReference>
<protein>
    <submittedName>
        <fullName evidence="1">Type III secretion system protein, YscF family</fullName>
    </submittedName>
</protein>